<keyword evidence="1" id="KW-0732">Signal</keyword>
<feature type="domain" description="TonB C-terminal" evidence="2">
    <location>
        <begin position="67"/>
        <end position="142"/>
    </location>
</feature>
<evidence type="ECO:0000259" key="2">
    <source>
        <dbReference type="Pfam" id="PF03544"/>
    </source>
</evidence>
<dbReference type="AlphaFoldDB" id="A0A1Z4BLR6"/>
<evidence type="ECO:0000313" key="4">
    <source>
        <dbReference type="Proteomes" id="UP000197007"/>
    </source>
</evidence>
<protein>
    <submittedName>
        <fullName evidence="3">ABC transporter substrate-binding protein</fullName>
    </submittedName>
</protein>
<evidence type="ECO:0000256" key="1">
    <source>
        <dbReference type="SAM" id="SignalP"/>
    </source>
</evidence>
<dbReference type="EMBL" id="CP022022">
    <property type="protein sequence ID" value="ASF42236.1"/>
    <property type="molecule type" value="Genomic_DNA"/>
</dbReference>
<dbReference type="RefSeq" id="WP_088593405.1">
    <property type="nucleotide sequence ID" value="NZ_CP022022.1"/>
</dbReference>
<feature type="signal peptide" evidence="1">
    <location>
        <begin position="1"/>
        <end position="22"/>
    </location>
</feature>
<gene>
    <name evidence="3" type="ORF">CBG49_03540</name>
</gene>
<organism evidence="3 4">
    <name type="scientific">Capnocytophaga endodontalis</name>
    <dbReference type="NCBI Taxonomy" id="2708117"/>
    <lineage>
        <taxon>Bacteria</taxon>
        <taxon>Pseudomonadati</taxon>
        <taxon>Bacteroidota</taxon>
        <taxon>Flavobacteriia</taxon>
        <taxon>Flavobacteriales</taxon>
        <taxon>Flavobacteriaceae</taxon>
        <taxon>Capnocytophaga</taxon>
    </lineage>
</organism>
<dbReference type="GO" id="GO:0055085">
    <property type="term" value="P:transmembrane transport"/>
    <property type="evidence" value="ECO:0007669"/>
    <property type="project" value="InterPro"/>
</dbReference>
<dbReference type="KEGG" id="capn:CBG49_03540"/>
<reference evidence="4" key="1">
    <citation type="submission" date="2017-06" db="EMBL/GenBank/DDBJ databases">
        <title>Complete genome sequence of Capnocytophaga sp. KCOM 1579 (=ChDC OS43) isolated from a human refractory periapical abscess lesion.</title>
        <authorList>
            <person name="Kook J.-K."/>
            <person name="Park S.-N."/>
            <person name="Lim Y.K."/>
            <person name="Roh H."/>
        </authorList>
    </citation>
    <scope>NUCLEOTIDE SEQUENCE [LARGE SCALE GENOMIC DNA]</scope>
    <source>
        <strain evidence="4">ChDC OS43</strain>
    </source>
</reference>
<dbReference type="Pfam" id="PF03544">
    <property type="entry name" value="TonB_C"/>
    <property type="match status" value="1"/>
</dbReference>
<dbReference type="InterPro" id="IPR037682">
    <property type="entry name" value="TonB_C"/>
</dbReference>
<dbReference type="Gene3D" id="3.30.1150.10">
    <property type="match status" value="1"/>
</dbReference>
<dbReference type="Proteomes" id="UP000197007">
    <property type="component" value="Chromosome"/>
</dbReference>
<name>A0A1Z4BLR6_9FLAO</name>
<keyword evidence="4" id="KW-1185">Reference proteome</keyword>
<dbReference type="SUPFAM" id="SSF74653">
    <property type="entry name" value="TolA/TonB C-terminal domain"/>
    <property type="match status" value="1"/>
</dbReference>
<proteinExistence type="predicted"/>
<accession>A0A1Z4BLR6</accession>
<feature type="chain" id="PRO_5012848477" evidence="1">
    <location>
        <begin position="23"/>
        <end position="147"/>
    </location>
</feature>
<sequence length="147" mass="16624">MKAIKTLVTSILLVASFATIQAQDSKAVDINNTSVVKQKPHCLHYQSIYTTKEANFDECLNDWIVNNLNYPQEALNKKIKGNVKVYYLIDKKGNFSVQKVEGEPILAAEGKRLFQKFPKMAPAKDAQGREIDVQGIYPLEFDFDVVK</sequence>
<evidence type="ECO:0000313" key="3">
    <source>
        <dbReference type="EMBL" id="ASF42236.1"/>
    </source>
</evidence>